<feature type="non-terminal residue" evidence="1">
    <location>
        <position position="1"/>
    </location>
</feature>
<keyword evidence="2" id="KW-1185">Reference proteome</keyword>
<dbReference type="RefSeq" id="XP_067918685.1">
    <property type="nucleotide sequence ID" value="XM_068069340.1"/>
</dbReference>
<accession>A0A2C6K4R3</accession>
<dbReference type="GeneID" id="94432551"/>
<protein>
    <submittedName>
        <fullName evidence="1">Uncharacterized protein</fullName>
    </submittedName>
</protein>
<gene>
    <name evidence="1" type="ORF">CSUI_009224</name>
</gene>
<sequence>RARPRDGRPSLCALAHGTGEVAQPQAHGGVPCANTIGSVDVCRSSDEVRCQLAVVRSSVPSSFRRLGIWSVPSSVRMPDYRSRSAMSFTLRYTRFSVGLKFASVVF</sequence>
<comment type="caution">
    <text evidence="1">The sequence shown here is derived from an EMBL/GenBank/DDBJ whole genome shotgun (WGS) entry which is preliminary data.</text>
</comment>
<proteinExistence type="predicted"/>
<dbReference type="VEuPathDB" id="ToxoDB:CSUI_009224"/>
<dbReference type="AlphaFoldDB" id="A0A2C6K4R3"/>
<evidence type="ECO:0000313" key="2">
    <source>
        <dbReference type="Proteomes" id="UP000221165"/>
    </source>
</evidence>
<name>A0A2C6K4R3_9APIC</name>
<dbReference type="EMBL" id="MIGC01005432">
    <property type="protein sequence ID" value="PHJ16960.1"/>
    <property type="molecule type" value="Genomic_DNA"/>
</dbReference>
<evidence type="ECO:0000313" key="1">
    <source>
        <dbReference type="EMBL" id="PHJ16960.1"/>
    </source>
</evidence>
<reference evidence="1 2" key="1">
    <citation type="journal article" date="2017" name="Int. J. Parasitol.">
        <title>The genome of the protozoan parasite Cystoisospora suis and a reverse vaccinology approach to identify vaccine candidates.</title>
        <authorList>
            <person name="Palmieri N."/>
            <person name="Shrestha A."/>
            <person name="Ruttkowski B."/>
            <person name="Beck T."/>
            <person name="Vogl C."/>
            <person name="Tomley F."/>
            <person name="Blake D.P."/>
            <person name="Joachim A."/>
        </authorList>
    </citation>
    <scope>NUCLEOTIDE SEQUENCE [LARGE SCALE GENOMIC DNA]</scope>
    <source>
        <strain evidence="1 2">Wien I</strain>
    </source>
</reference>
<organism evidence="1 2">
    <name type="scientific">Cystoisospora suis</name>
    <dbReference type="NCBI Taxonomy" id="483139"/>
    <lineage>
        <taxon>Eukaryota</taxon>
        <taxon>Sar</taxon>
        <taxon>Alveolata</taxon>
        <taxon>Apicomplexa</taxon>
        <taxon>Conoidasida</taxon>
        <taxon>Coccidia</taxon>
        <taxon>Eucoccidiorida</taxon>
        <taxon>Eimeriorina</taxon>
        <taxon>Sarcocystidae</taxon>
        <taxon>Cystoisospora</taxon>
    </lineage>
</organism>
<dbReference type="Proteomes" id="UP000221165">
    <property type="component" value="Unassembled WGS sequence"/>
</dbReference>